<evidence type="ECO:0000313" key="8">
    <source>
        <dbReference type="Proteomes" id="UP000276133"/>
    </source>
</evidence>
<evidence type="ECO:0000313" key="7">
    <source>
        <dbReference type="EMBL" id="RMZ94424.1"/>
    </source>
</evidence>
<keyword evidence="3" id="KW-0560">Oxidoreductase</keyword>
<sequence>RSESGVIRHNFSQQSEEFLNNLVNILITGCYGCESMAYYFDRSDIGLYGIADFCRYSSFFVMRLNKTIMDYIVERGGKISLVTIPKPDWGHNINPIKFMECLLGKLRDLYNFGLKAHENADIKNDPNLTDFLEIELIEPVSMIIREIEVMLCNMNLAGTGLGEFEFNKDLERYLHEYVDEKLSLLDKMELEQIWL</sequence>
<organism evidence="7 8">
    <name type="scientific">Brachionus plicatilis</name>
    <name type="common">Marine rotifer</name>
    <name type="synonym">Brachionus muelleri</name>
    <dbReference type="NCBI Taxonomy" id="10195"/>
    <lineage>
        <taxon>Eukaryota</taxon>
        <taxon>Metazoa</taxon>
        <taxon>Spiralia</taxon>
        <taxon>Gnathifera</taxon>
        <taxon>Rotifera</taxon>
        <taxon>Eurotatoria</taxon>
        <taxon>Monogononta</taxon>
        <taxon>Pseudotrocha</taxon>
        <taxon>Ploima</taxon>
        <taxon>Brachionidae</taxon>
        <taxon>Brachionus</taxon>
    </lineage>
</organism>
<comment type="similarity">
    <text evidence="1">Belongs to the ferritin family.</text>
</comment>
<dbReference type="GO" id="GO:0005737">
    <property type="term" value="C:cytoplasm"/>
    <property type="evidence" value="ECO:0007669"/>
    <property type="project" value="TreeGrafter"/>
</dbReference>
<reference evidence="7 8" key="1">
    <citation type="journal article" date="2018" name="Sci. Rep.">
        <title>Genomic signatures of local adaptation to the degree of environmental predictability in rotifers.</title>
        <authorList>
            <person name="Franch-Gras L."/>
            <person name="Hahn C."/>
            <person name="Garcia-Roger E.M."/>
            <person name="Carmona M.J."/>
            <person name="Serra M."/>
            <person name="Gomez A."/>
        </authorList>
    </citation>
    <scope>NUCLEOTIDE SEQUENCE [LARGE SCALE GENOMIC DNA]</scope>
    <source>
        <strain evidence="7">HYR1</strain>
    </source>
</reference>
<comment type="caution">
    <text evidence="7">The sequence shown here is derived from an EMBL/GenBank/DDBJ whole genome shotgun (WGS) entry which is preliminary data.</text>
</comment>
<dbReference type="OrthoDB" id="186462at2759"/>
<protein>
    <recommendedName>
        <fullName evidence="2">ferroxidase</fullName>
        <ecNumber evidence="2">1.16.3.1</ecNumber>
    </recommendedName>
</protein>
<dbReference type="InterPro" id="IPR012347">
    <property type="entry name" value="Ferritin-like"/>
</dbReference>
<evidence type="ECO:0000256" key="5">
    <source>
        <dbReference type="ARBA" id="ARBA00047990"/>
    </source>
</evidence>
<dbReference type="InterPro" id="IPR008331">
    <property type="entry name" value="Ferritin_DPS_dom"/>
</dbReference>
<feature type="domain" description="Ferritin/DPS" evidence="6">
    <location>
        <begin position="17"/>
        <end position="147"/>
    </location>
</feature>
<dbReference type="STRING" id="10195.A0A3M7P6V3"/>
<evidence type="ECO:0000256" key="1">
    <source>
        <dbReference type="ARBA" id="ARBA00007513"/>
    </source>
</evidence>
<comment type="function">
    <text evidence="4">Stores iron in a soluble, non-toxic, readily available form. Important for iron homeostasis. Has ferroxidase activity. Iron is taken up in the ferrous form and deposited as ferric hydroxides after oxidation.</text>
</comment>
<evidence type="ECO:0000256" key="4">
    <source>
        <dbReference type="ARBA" id="ARBA00025111"/>
    </source>
</evidence>
<gene>
    <name evidence="7" type="ORF">BpHYR1_000154</name>
</gene>
<evidence type="ECO:0000256" key="3">
    <source>
        <dbReference type="ARBA" id="ARBA00023002"/>
    </source>
</evidence>
<dbReference type="InterPro" id="IPR001519">
    <property type="entry name" value="Ferritin"/>
</dbReference>
<dbReference type="Gene3D" id="1.20.1260.10">
    <property type="match status" value="1"/>
</dbReference>
<evidence type="ECO:0000256" key="2">
    <source>
        <dbReference type="ARBA" id="ARBA00013107"/>
    </source>
</evidence>
<dbReference type="GO" id="GO:0004322">
    <property type="term" value="F:ferroxidase activity"/>
    <property type="evidence" value="ECO:0007669"/>
    <property type="project" value="UniProtKB-EC"/>
</dbReference>
<keyword evidence="8" id="KW-1185">Reference proteome</keyword>
<dbReference type="GO" id="GO:0006879">
    <property type="term" value="P:intracellular iron ion homeostasis"/>
    <property type="evidence" value="ECO:0007669"/>
    <property type="project" value="InterPro"/>
</dbReference>
<evidence type="ECO:0000259" key="6">
    <source>
        <dbReference type="Pfam" id="PF00210"/>
    </source>
</evidence>
<proteinExistence type="inferred from homology"/>
<dbReference type="Pfam" id="PF00210">
    <property type="entry name" value="Ferritin"/>
    <property type="match status" value="1"/>
</dbReference>
<name>A0A3M7P6V3_BRAPC</name>
<dbReference type="Proteomes" id="UP000276133">
    <property type="component" value="Unassembled WGS sequence"/>
</dbReference>
<dbReference type="EMBL" id="REGN01013059">
    <property type="protein sequence ID" value="RMZ94424.1"/>
    <property type="molecule type" value="Genomic_DNA"/>
</dbReference>
<comment type="catalytic activity">
    <reaction evidence="5">
        <text>4 Fe(2+) + O2 + 4 H(+) = 4 Fe(3+) + 2 H2O</text>
        <dbReference type="Rhea" id="RHEA:11148"/>
        <dbReference type="ChEBI" id="CHEBI:15377"/>
        <dbReference type="ChEBI" id="CHEBI:15378"/>
        <dbReference type="ChEBI" id="CHEBI:15379"/>
        <dbReference type="ChEBI" id="CHEBI:29033"/>
        <dbReference type="ChEBI" id="CHEBI:29034"/>
        <dbReference type="EC" id="1.16.3.1"/>
    </reaction>
</comment>
<dbReference type="EC" id="1.16.3.1" evidence="2"/>
<dbReference type="GO" id="GO:0006826">
    <property type="term" value="P:iron ion transport"/>
    <property type="evidence" value="ECO:0007669"/>
    <property type="project" value="InterPro"/>
</dbReference>
<dbReference type="PANTHER" id="PTHR11431">
    <property type="entry name" value="FERRITIN"/>
    <property type="match status" value="1"/>
</dbReference>
<dbReference type="SUPFAM" id="SSF47240">
    <property type="entry name" value="Ferritin-like"/>
    <property type="match status" value="1"/>
</dbReference>
<dbReference type="GO" id="GO:0008199">
    <property type="term" value="F:ferric iron binding"/>
    <property type="evidence" value="ECO:0007669"/>
    <property type="project" value="InterPro"/>
</dbReference>
<accession>A0A3M7P6V3</accession>
<dbReference type="GO" id="GO:0008198">
    <property type="term" value="F:ferrous iron binding"/>
    <property type="evidence" value="ECO:0007669"/>
    <property type="project" value="TreeGrafter"/>
</dbReference>
<dbReference type="InterPro" id="IPR009078">
    <property type="entry name" value="Ferritin-like_SF"/>
</dbReference>
<dbReference type="PANTHER" id="PTHR11431:SF75">
    <property type="entry name" value="FERRITIN"/>
    <property type="match status" value="1"/>
</dbReference>
<dbReference type="AlphaFoldDB" id="A0A3M7P6V3"/>
<feature type="non-terminal residue" evidence="7">
    <location>
        <position position="1"/>
    </location>
</feature>